<reference evidence="2" key="2">
    <citation type="journal article" date="2015" name="Fish Shellfish Immunol.">
        <title>Early steps in the European eel (Anguilla anguilla)-Vibrio vulnificus interaction in the gills: Role of the RtxA13 toxin.</title>
        <authorList>
            <person name="Callol A."/>
            <person name="Pajuelo D."/>
            <person name="Ebbesson L."/>
            <person name="Teles M."/>
            <person name="MacKenzie S."/>
            <person name="Amaro C."/>
        </authorList>
    </citation>
    <scope>NUCLEOTIDE SEQUENCE</scope>
</reference>
<protein>
    <submittedName>
        <fullName evidence="2">Uncharacterized protein</fullName>
    </submittedName>
</protein>
<evidence type="ECO:0000256" key="1">
    <source>
        <dbReference type="SAM" id="Phobius"/>
    </source>
</evidence>
<keyword evidence="1" id="KW-1133">Transmembrane helix</keyword>
<feature type="transmembrane region" description="Helical" evidence="1">
    <location>
        <begin position="14"/>
        <end position="31"/>
    </location>
</feature>
<keyword evidence="1" id="KW-0812">Transmembrane</keyword>
<evidence type="ECO:0000313" key="2">
    <source>
        <dbReference type="EMBL" id="JAH40818.1"/>
    </source>
</evidence>
<dbReference type="EMBL" id="GBXM01067759">
    <property type="protein sequence ID" value="JAH40818.1"/>
    <property type="molecule type" value="Transcribed_RNA"/>
</dbReference>
<dbReference type="AlphaFoldDB" id="A0A0E9SK11"/>
<proteinExistence type="predicted"/>
<reference evidence="2" key="1">
    <citation type="submission" date="2014-11" db="EMBL/GenBank/DDBJ databases">
        <authorList>
            <person name="Amaro Gonzalez C."/>
        </authorList>
    </citation>
    <scope>NUCLEOTIDE SEQUENCE</scope>
</reference>
<name>A0A0E9SK11_ANGAN</name>
<keyword evidence="1" id="KW-0472">Membrane</keyword>
<accession>A0A0E9SK11</accession>
<organism evidence="2">
    <name type="scientific">Anguilla anguilla</name>
    <name type="common">European freshwater eel</name>
    <name type="synonym">Muraena anguilla</name>
    <dbReference type="NCBI Taxonomy" id="7936"/>
    <lineage>
        <taxon>Eukaryota</taxon>
        <taxon>Metazoa</taxon>
        <taxon>Chordata</taxon>
        <taxon>Craniata</taxon>
        <taxon>Vertebrata</taxon>
        <taxon>Euteleostomi</taxon>
        <taxon>Actinopterygii</taxon>
        <taxon>Neopterygii</taxon>
        <taxon>Teleostei</taxon>
        <taxon>Anguilliformes</taxon>
        <taxon>Anguillidae</taxon>
        <taxon>Anguilla</taxon>
    </lineage>
</organism>
<sequence length="75" mass="8842">MCAVGVWNGRAVTFLKRLLLVVIFFVMHIYVARRFAFFTQRRALCRGCYFTACSWVLFTRYINSQSRVQSCQSFV</sequence>